<keyword evidence="5" id="KW-1185">Reference proteome</keyword>
<dbReference type="Gene3D" id="3.40.50.11420">
    <property type="match status" value="1"/>
</dbReference>
<dbReference type="PANTHER" id="PTHR42714">
    <property type="entry name" value="TRNA MODIFICATION GTPASE GTPBP3"/>
    <property type="match status" value="1"/>
</dbReference>
<dbReference type="GO" id="GO:0030488">
    <property type="term" value="P:tRNA methylation"/>
    <property type="evidence" value="ECO:0007669"/>
    <property type="project" value="TreeGrafter"/>
</dbReference>
<reference evidence="5" key="1">
    <citation type="submission" date="2010-03" db="EMBL/GenBank/DDBJ databases">
        <title>The genome sequence of Synergistetes sp. SGP1.</title>
        <authorList>
            <consortium name="metaHIT consortium -- http://www.metahit.eu/"/>
            <person name="Pajon A."/>
            <person name="Turner K."/>
            <person name="Parkhill J."/>
            <person name="Wade W."/>
            <person name="Vartoukian S."/>
        </authorList>
    </citation>
    <scope>NUCLEOTIDE SEQUENCE [LARGE SCALE GENOMIC DNA]</scope>
    <source>
        <strain evidence="5">SGP1</strain>
    </source>
</reference>
<dbReference type="Pfam" id="PF18128">
    <property type="entry name" value="HydF_dimer"/>
    <property type="match status" value="1"/>
</dbReference>
<dbReference type="NCBIfam" id="TIGR03918">
    <property type="entry name" value="GTP_HydF"/>
    <property type="match status" value="1"/>
</dbReference>
<dbReference type="SUPFAM" id="SSF52540">
    <property type="entry name" value="P-loop containing nucleoside triphosphate hydrolases"/>
    <property type="match status" value="1"/>
</dbReference>
<dbReference type="RefSeq" id="WP_015556337.1">
    <property type="nucleotide sequence ID" value="NC_021038.1"/>
</dbReference>
<evidence type="ECO:0000313" key="5">
    <source>
        <dbReference type="Proteomes" id="UP000008957"/>
    </source>
</evidence>
<evidence type="ECO:0000313" key="4">
    <source>
        <dbReference type="EMBL" id="CBL28190.1"/>
    </source>
</evidence>
<evidence type="ECO:0000259" key="1">
    <source>
        <dbReference type="Pfam" id="PF01926"/>
    </source>
</evidence>
<sequence>MGLNDTPSGERVHVAFFGVRNAGKSSLVNAVTGQDLSIVSDVGGTTTDPVRKAMELLPLGPVLIIDTPGLDDEGALGALRVERTLRILAETDAAVLAADARRPLTEHDHRLLALLKERAIPFLIARTKADLLRPEERPAPGRDELCVSAVTGENVEELKERIAALARSVEDKKRLIADLLSPGDTVLLIMPQDGSAPKGRLILPQQQTVREVLDAHAIVVACQETEVAEALSGLTRPPRLAVTDSKVFARAAQDVPPCVPLTSFSILFARYKGNLAALARGAGRLSRLRTGDRVLIAEGCTHHRQCGDIGVVLMPGWIERYAGARPCFDFASGGDFPRDLSGVSLVLHCGGCMLNEREMQRRIGEAEAAGAPIVNYGMAIAQMHGVLRRSLELFPDVLKLMEEERAG</sequence>
<dbReference type="GO" id="GO:0005525">
    <property type="term" value="F:GTP binding"/>
    <property type="evidence" value="ECO:0007669"/>
    <property type="project" value="InterPro"/>
</dbReference>
<dbReference type="Gene3D" id="3.40.50.11410">
    <property type="match status" value="1"/>
</dbReference>
<dbReference type="InterPro" id="IPR027417">
    <property type="entry name" value="P-loop_NTPase"/>
</dbReference>
<dbReference type="InterPro" id="IPR006073">
    <property type="entry name" value="GTP-bd"/>
</dbReference>
<proteinExistence type="predicted"/>
<dbReference type="Pfam" id="PF01926">
    <property type="entry name" value="MMR_HSR1"/>
    <property type="match status" value="1"/>
</dbReference>
<dbReference type="CDD" id="cd00880">
    <property type="entry name" value="Era_like"/>
    <property type="match status" value="1"/>
</dbReference>
<dbReference type="NCBIfam" id="TIGR00231">
    <property type="entry name" value="small_GTP"/>
    <property type="match status" value="1"/>
</dbReference>
<dbReference type="GO" id="GO:0002098">
    <property type="term" value="P:tRNA wobble uridine modification"/>
    <property type="evidence" value="ECO:0007669"/>
    <property type="project" value="TreeGrafter"/>
</dbReference>
<dbReference type="InterPro" id="IPR005225">
    <property type="entry name" value="Small_GTP-bd"/>
</dbReference>
<dbReference type="AlphaFoldDB" id="A0AB94IWP3"/>
<dbReference type="InterPro" id="IPR023873">
    <property type="entry name" value="FeFe-hyd_GTPase_HydF"/>
</dbReference>
<dbReference type="Pfam" id="PF18133">
    <property type="entry name" value="HydF_tetramer"/>
    <property type="match status" value="1"/>
</dbReference>
<feature type="domain" description="Hydrogen maturase F dimerization" evidence="2">
    <location>
        <begin position="175"/>
        <end position="273"/>
    </location>
</feature>
<evidence type="ECO:0000259" key="2">
    <source>
        <dbReference type="Pfam" id="PF18128"/>
    </source>
</evidence>
<protein>
    <submittedName>
        <fullName evidence="4">Iron-only hydrogenase maturation protein HydF</fullName>
    </submittedName>
</protein>
<dbReference type="InterPro" id="IPR040644">
    <property type="entry name" value="HydF_tetramer"/>
</dbReference>
<dbReference type="PANTHER" id="PTHR42714:SF6">
    <property type="entry name" value="TRANSLATION INITIATION FACTOR IF-2"/>
    <property type="match status" value="1"/>
</dbReference>
<accession>A0AB94IWP3</accession>
<reference evidence="4 5" key="2">
    <citation type="submission" date="2010-03" db="EMBL/GenBank/DDBJ databases">
        <authorList>
            <person name="Pajon A."/>
        </authorList>
    </citation>
    <scope>NUCLEOTIDE SEQUENCE [LARGE SCALE GENOMIC DNA]</scope>
    <source>
        <strain evidence="4 5">SGP1</strain>
    </source>
</reference>
<dbReference type="KEGG" id="sbr:SY1_09190"/>
<name>A0AB94IWP3_9BACT</name>
<dbReference type="Proteomes" id="UP000008957">
    <property type="component" value="Chromosome"/>
</dbReference>
<gene>
    <name evidence="4" type="ORF">SY1_09190</name>
</gene>
<feature type="domain" description="Hydrogen maturase F tetramerization" evidence="3">
    <location>
        <begin position="278"/>
        <end position="392"/>
    </location>
</feature>
<dbReference type="GO" id="GO:0005737">
    <property type="term" value="C:cytoplasm"/>
    <property type="evidence" value="ECO:0007669"/>
    <property type="project" value="TreeGrafter"/>
</dbReference>
<evidence type="ECO:0000259" key="3">
    <source>
        <dbReference type="Pfam" id="PF18133"/>
    </source>
</evidence>
<feature type="domain" description="G" evidence="1">
    <location>
        <begin position="13"/>
        <end position="128"/>
    </location>
</feature>
<dbReference type="Gene3D" id="3.40.50.300">
    <property type="entry name" value="P-loop containing nucleotide triphosphate hydrolases"/>
    <property type="match status" value="1"/>
</dbReference>
<organism evidence="4 5">
    <name type="scientific">Fretibacterium fastidiosum</name>
    <dbReference type="NCBI Taxonomy" id="651822"/>
    <lineage>
        <taxon>Bacteria</taxon>
        <taxon>Thermotogati</taxon>
        <taxon>Synergistota</taxon>
        <taxon>Synergistia</taxon>
        <taxon>Synergistales</taxon>
        <taxon>Aminobacteriaceae</taxon>
        <taxon>Fretibacterium</taxon>
    </lineage>
</organism>
<dbReference type="EMBL" id="FP929056">
    <property type="protein sequence ID" value="CBL28190.1"/>
    <property type="molecule type" value="Genomic_DNA"/>
</dbReference>
<dbReference type="InterPro" id="IPR041606">
    <property type="entry name" value="HydF_dimer"/>
</dbReference>